<evidence type="ECO:0000313" key="1">
    <source>
        <dbReference type="EMBL" id="KAH0576150.1"/>
    </source>
</evidence>
<accession>A0A9P8LXQ4</accession>
<dbReference type="KEGG" id="ssao:94295724"/>
<dbReference type="EMBL" id="AUWU02000002">
    <property type="protein sequence ID" value="KAH0576150.1"/>
    <property type="molecule type" value="Genomic_DNA"/>
</dbReference>
<evidence type="ECO:0000313" key="3">
    <source>
        <dbReference type="Proteomes" id="UP000018208"/>
    </source>
</evidence>
<dbReference type="AlphaFoldDB" id="A0A9P8LXQ4"/>
<dbReference type="GeneID" id="94295724"/>
<evidence type="ECO:0000313" key="2">
    <source>
        <dbReference type="EMBL" id="KAH0576161.1"/>
    </source>
</evidence>
<dbReference type="EMBL" id="AUWU02000002">
    <property type="protein sequence ID" value="KAH0576161.1"/>
    <property type="molecule type" value="Genomic_DNA"/>
</dbReference>
<dbReference type="Proteomes" id="UP000018208">
    <property type="component" value="Unassembled WGS sequence"/>
</dbReference>
<comment type="caution">
    <text evidence="1">The sequence shown here is derived from an EMBL/GenBank/DDBJ whole genome shotgun (WGS) entry which is preliminary data.</text>
</comment>
<sequence length="134" mass="14800">MTRFTACKLSQAYRNILEQLSLAGFAIYHTGQTVTLSIGLLLVHANRIVVFNSAKDECSYLSYGGVKSVVFTQSISLSAGLTNNVCDAEEVFCGISCYVWLSKNSLTQDVKSEDVQYLVLLIQVEVQKGYKSQQ</sequence>
<dbReference type="RefSeq" id="XP_067766923.1">
    <property type="nucleotide sequence ID" value="XM_067905606.1"/>
</dbReference>
<proteinExistence type="predicted"/>
<protein>
    <submittedName>
        <fullName evidence="1">Uncharacterized protein</fullName>
    </submittedName>
</protein>
<organism evidence="1 3">
    <name type="scientific">Spironucleus salmonicida</name>
    <dbReference type="NCBI Taxonomy" id="348837"/>
    <lineage>
        <taxon>Eukaryota</taxon>
        <taxon>Metamonada</taxon>
        <taxon>Diplomonadida</taxon>
        <taxon>Hexamitidae</taxon>
        <taxon>Hexamitinae</taxon>
        <taxon>Spironucleus</taxon>
    </lineage>
</organism>
<keyword evidence="3" id="KW-1185">Reference proteome</keyword>
<reference evidence="1" key="1">
    <citation type="journal article" date="2014" name="PLoS Genet.">
        <title>The Genome of Spironucleus salmonicida Highlights a Fish Pathogen Adapted to Fluctuating Environments.</title>
        <authorList>
            <person name="Xu F."/>
            <person name="Jerlstrom-Hultqvist J."/>
            <person name="Einarsson E."/>
            <person name="Astvaldsson A."/>
            <person name="Svard S.G."/>
            <person name="Andersson J.O."/>
        </authorList>
    </citation>
    <scope>NUCLEOTIDE SEQUENCE</scope>
    <source>
        <strain evidence="1">ATCC 50377</strain>
    </source>
</reference>
<reference evidence="1" key="2">
    <citation type="submission" date="2020-12" db="EMBL/GenBank/DDBJ databases">
        <title>New Spironucleus salmonicida genome in near-complete chromosomes.</title>
        <authorList>
            <person name="Xu F."/>
            <person name="Kurt Z."/>
            <person name="Jimenez-Gonzalez A."/>
            <person name="Astvaldsson A."/>
            <person name="Andersson J.O."/>
            <person name="Svard S.G."/>
        </authorList>
    </citation>
    <scope>NUCLEOTIDE SEQUENCE</scope>
    <source>
        <strain evidence="1">ATCC 50377</strain>
    </source>
</reference>
<gene>
    <name evidence="1" type="ORF">SS50377_21701</name>
    <name evidence="2" type="ORF">SS50377_21716</name>
</gene>
<name>A0A9P8LXQ4_9EUKA</name>